<evidence type="ECO:0000313" key="4">
    <source>
        <dbReference type="Proteomes" id="UP000410492"/>
    </source>
</evidence>
<evidence type="ECO:0000256" key="2">
    <source>
        <dbReference type="SAM" id="Phobius"/>
    </source>
</evidence>
<keyword evidence="2" id="KW-0472">Membrane</keyword>
<evidence type="ECO:0000313" key="3">
    <source>
        <dbReference type="EMBL" id="VEN46449.1"/>
    </source>
</evidence>
<feature type="transmembrane region" description="Helical" evidence="2">
    <location>
        <begin position="75"/>
        <end position="92"/>
    </location>
</feature>
<organism evidence="3 4">
    <name type="scientific">Callosobruchus maculatus</name>
    <name type="common">Southern cowpea weevil</name>
    <name type="synonym">Pulse bruchid</name>
    <dbReference type="NCBI Taxonomy" id="64391"/>
    <lineage>
        <taxon>Eukaryota</taxon>
        <taxon>Metazoa</taxon>
        <taxon>Ecdysozoa</taxon>
        <taxon>Arthropoda</taxon>
        <taxon>Hexapoda</taxon>
        <taxon>Insecta</taxon>
        <taxon>Pterygota</taxon>
        <taxon>Neoptera</taxon>
        <taxon>Endopterygota</taxon>
        <taxon>Coleoptera</taxon>
        <taxon>Polyphaga</taxon>
        <taxon>Cucujiformia</taxon>
        <taxon>Chrysomeloidea</taxon>
        <taxon>Chrysomelidae</taxon>
        <taxon>Bruchinae</taxon>
        <taxon>Bruchini</taxon>
        <taxon>Callosobruchus</taxon>
    </lineage>
</organism>
<keyword evidence="4" id="KW-1185">Reference proteome</keyword>
<sequence>MVREESAATSSSTNDVEKQELRNLDIDDTNEPLESAKEKPPPGINASVVMLYAMFIAMFTIGWVNLNNCSVNRLIPIYLIVAGFLGGIAKFLTKVDNRFAFNLAMVLVIFDIFWHGVGTYVVYKEYQPNYDPKLGLYCNRTAYLLAFWILTFQYTLLGMFILISLCYMLMRNDFNKYIKKPVTLF</sequence>
<reference evidence="3 4" key="1">
    <citation type="submission" date="2019-01" db="EMBL/GenBank/DDBJ databases">
        <authorList>
            <person name="Sayadi A."/>
        </authorList>
    </citation>
    <scope>NUCLEOTIDE SEQUENCE [LARGE SCALE GENOMIC DNA]</scope>
</reference>
<feature type="transmembrane region" description="Helical" evidence="2">
    <location>
        <begin position="43"/>
        <end position="63"/>
    </location>
</feature>
<keyword evidence="2" id="KW-0812">Transmembrane</keyword>
<evidence type="ECO:0000256" key="1">
    <source>
        <dbReference type="SAM" id="MobiDB-lite"/>
    </source>
</evidence>
<proteinExistence type="predicted"/>
<dbReference type="AlphaFoldDB" id="A0A653CFB5"/>
<dbReference type="InterPro" id="IPR040350">
    <property type="entry name" value="TMEM272"/>
</dbReference>
<accession>A0A653CFB5</accession>
<dbReference type="PANTHER" id="PTHR33444:SF2">
    <property type="entry name" value="MARVEL DOMAIN-CONTAINING PROTEIN"/>
    <property type="match status" value="1"/>
</dbReference>
<gene>
    <name evidence="3" type="ORF">CALMAC_LOCUS8537</name>
</gene>
<keyword evidence="2" id="KW-1133">Transmembrane helix</keyword>
<feature type="transmembrane region" description="Helical" evidence="2">
    <location>
        <begin position="99"/>
        <end position="123"/>
    </location>
</feature>
<feature type="compositionally biased region" description="Basic and acidic residues" evidence="1">
    <location>
        <begin position="15"/>
        <end position="25"/>
    </location>
</feature>
<protein>
    <submittedName>
        <fullName evidence="3">Uncharacterized protein</fullName>
    </submittedName>
</protein>
<dbReference type="OrthoDB" id="6157510at2759"/>
<name>A0A653CFB5_CALMS</name>
<dbReference type="Proteomes" id="UP000410492">
    <property type="component" value="Unassembled WGS sequence"/>
</dbReference>
<feature type="region of interest" description="Disordered" evidence="1">
    <location>
        <begin position="1"/>
        <end position="41"/>
    </location>
</feature>
<dbReference type="EMBL" id="CAACVG010007652">
    <property type="protein sequence ID" value="VEN46449.1"/>
    <property type="molecule type" value="Genomic_DNA"/>
</dbReference>
<dbReference type="PANTHER" id="PTHR33444">
    <property type="entry name" value="SI:DKEY-19B23.12-RELATED"/>
    <property type="match status" value="1"/>
</dbReference>
<feature type="transmembrane region" description="Helical" evidence="2">
    <location>
        <begin position="143"/>
        <end position="170"/>
    </location>
</feature>